<sequence>MNGKSHPKSPSRRLFVREQQERAKLRSTNIVKVGSAYAQAESRLMRLPPELRSHIFTFLFSSTRFTSGKKTGPNWEMQYFTPAPHGLAILLCCRQAYVEVGKSWVGQVLFCFEDVRAMVDKLADIPLEIRSMIRHIRVSGRFTFIDRGNSSRRYYIYQFLKLLPGLKLDRLTVCGSDWAQESYDILTQLVKYSDGWKELHYKAHNSQLIAYKPVELEGVDMARYLREPQPGGWQRVFEGRDGLDSGASVTIYRSKIPYLDAIEPFISTKGPWVKFTQALAPDQSIDDYQQEEDAVLMAYGEVRKEMLVVVQRGRGVDYEEKQGSPYLKAGDIRADFPGMTWVEIKTSGERIRHDGIYNYMLSKEKRVDVVDDYTHVDDYVWPCGYKSEWITV</sequence>
<proteinExistence type="predicted"/>
<gene>
    <name evidence="1" type="ORF">H0G86_011743</name>
</gene>
<reference evidence="1 2" key="1">
    <citation type="journal article" date="2021" name="BMC Genomics">
        <title>Telomere-to-telomere genome assembly of asparaginase-producing Trichoderma simmonsii.</title>
        <authorList>
            <person name="Chung D."/>
            <person name="Kwon Y.M."/>
            <person name="Yang Y."/>
        </authorList>
    </citation>
    <scope>NUCLEOTIDE SEQUENCE [LARGE SCALE GENOMIC DNA]</scope>
    <source>
        <strain evidence="1 2">GH-Sj1</strain>
    </source>
</reference>
<evidence type="ECO:0000313" key="2">
    <source>
        <dbReference type="Proteomes" id="UP000826661"/>
    </source>
</evidence>
<keyword evidence="2" id="KW-1185">Reference proteome</keyword>
<dbReference type="PANTHER" id="PTHR42085">
    <property type="entry name" value="F-BOX DOMAIN-CONTAINING PROTEIN"/>
    <property type="match status" value="1"/>
</dbReference>
<name>A0A8G0LR70_9HYPO</name>
<dbReference type="InterPro" id="IPR038883">
    <property type="entry name" value="AN11006-like"/>
</dbReference>
<protein>
    <submittedName>
        <fullName evidence="1">Uncharacterized protein</fullName>
    </submittedName>
</protein>
<dbReference type="Proteomes" id="UP000826661">
    <property type="component" value="Chromosome VI"/>
</dbReference>
<organism evidence="1 2">
    <name type="scientific">Trichoderma simmonsii</name>
    <dbReference type="NCBI Taxonomy" id="1491479"/>
    <lineage>
        <taxon>Eukaryota</taxon>
        <taxon>Fungi</taxon>
        <taxon>Dikarya</taxon>
        <taxon>Ascomycota</taxon>
        <taxon>Pezizomycotina</taxon>
        <taxon>Sordariomycetes</taxon>
        <taxon>Hypocreomycetidae</taxon>
        <taxon>Hypocreales</taxon>
        <taxon>Hypocreaceae</taxon>
        <taxon>Trichoderma</taxon>
    </lineage>
</organism>
<evidence type="ECO:0000313" key="1">
    <source>
        <dbReference type="EMBL" id="QYT04840.1"/>
    </source>
</evidence>
<accession>A0A8G0LR70</accession>
<dbReference type="AlphaFoldDB" id="A0A8G0LR70"/>
<dbReference type="PANTHER" id="PTHR42085:SF1">
    <property type="entry name" value="F-BOX DOMAIN-CONTAINING PROTEIN"/>
    <property type="match status" value="1"/>
</dbReference>
<dbReference type="EMBL" id="CP075869">
    <property type="protein sequence ID" value="QYT04840.1"/>
    <property type="molecule type" value="Genomic_DNA"/>
</dbReference>